<dbReference type="PANTHER" id="PTHR24543">
    <property type="entry name" value="MULTICOPPER OXIDASE-RELATED"/>
    <property type="match status" value="1"/>
</dbReference>
<dbReference type="GeneID" id="116301397"/>
<dbReference type="FunFam" id="2.60.120.260:FF:000016">
    <property type="entry name" value="Contactin-associated protein-like 4 isoform 1"/>
    <property type="match status" value="2"/>
</dbReference>
<dbReference type="InterPro" id="IPR000421">
    <property type="entry name" value="FA58C"/>
</dbReference>
<evidence type="ECO:0000259" key="3">
    <source>
        <dbReference type="PROSITE" id="PS50022"/>
    </source>
</evidence>
<dbReference type="AlphaFoldDB" id="A0A6P8IHY9"/>
<name>A0A6P8IHY9_ACTTE</name>
<evidence type="ECO:0000313" key="4">
    <source>
        <dbReference type="Proteomes" id="UP000515163"/>
    </source>
</evidence>
<dbReference type="Gene3D" id="2.60.120.260">
    <property type="entry name" value="Galactose-binding domain-like"/>
    <property type="match status" value="3"/>
</dbReference>
<dbReference type="PROSITE" id="PS01285">
    <property type="entry name" value="FA58C_1"/>
    <property type="match status" value="2"/>
</dbReference>
<dbReference type="Proteomes" id="UP000515163">
    <property type="component" value="Unplaced"/>
</dbReference>
<feature type="signal peptide" evidence="2">
    <location>
        <begin position="1"/>
        <end position="20"/>
    </location>
</feature>
<dbReference type="FunCoup" id="A0A6P8IHY9">
    <property type="interactions" value="161"/>
</dbReference>
<feature type="domain" description="F5/8 type C" evidence="3">
    <location>
        <begin position="417"/>
        <end position="482"/>
    </location>
</feature>
<dbReference type="InParanoid" id="A0A6P8IHY9"/>
<feature type="domain" description="F5/8 type C" evidence="3">
    <location>
        <begin position="266"/>
        <end position="411"/>
    </location>
</feature>
<dbReference type="InterPro" id="IPR008979">
    <property type="entry name" value="Galactose-bd-like_sf"/>
</dbReference>
<sequence length="542" mass="60432">MMAKLLLWCMGLLLLYRVDAAISSASPEIQDIEENFQEMESTSILTDSSDDQSADSNEAIDDQSENAIESEDLKEKVPEDDGQESNVQSDQSKSAKRQIGNSVEEKHRCSLPLGMEDGRIPDSAITASSEAAVGTRASRSRLNTVSIGASGYGAWVATKNDNKQWLQIDLGDLAEVTRVATQGRQDADQWTKLYSLSYSVDNVHWVEYKANSYKKIFSANTDRNTIVSHNLTPSIKARFIKFHVTSAQNRPALRVELYGCRKVHSCAIPVGIEDGRIPDSAMTASSINSAATKADRGRLNLNSHGWISRHNNPNQYLRIDLGKETSVTKVATQGRFNVGQWVTSYYLRYSLDGTHWVTYKQNSVDKIFSGNADQNTIVSHVLNPRIEARFIEFKPRTWKGHIVMRVEVYGCNSMPGCHLPLGLEDNRIPNAAMSASTIHSNSWKADKGRLNGPAAWLPKKSTPNEYIQVDFVRALKVTSVATHKGDLKRISTSKVIGFPTALMDHTGHMLETTVKSRRFMFCSSWCRGWSCTWSVFLGFFDS</sequence>
<dbReference type="PROSITE" id="PS01286">
    <property type="entry name" value="FA58C_2"/>
    <property type="match status" value="1"/>
</dbReference>
<evidence type="ECO:0000256" key="1">
    <source>
        <dbReference type="SAM" id="MobiDB-lite"/>
    </source>
</evidence>
<dbReference type="RefSeq" id="XP_031566310.1">
    <property type="nucleotide sequence ID" value="XM_031710450.1"/>
</dbReference>
<gene>
    <name evidence="5" type="primary">LOC116301397</name>
</gene>
<dbReference type="OrthoDB" id="6071166at2759"/>
<protein>
    <submittedName>
        <fullName evidence="5">Venom prothrombin activator oscutarin-C non-catalytic subunit-like isoform X1</fullName>
    </submittedName>
</protein>
<feature type="region of interest" description="Disordered" evidence="1">
    <location>
        <begin position="40"/>
        <end position="121"/>
    </location>
</feature>
<organism evidence="4 5">
    <name type="scientific">Actinia tenebrosa</name>
    <name type="common">Australian red waratah sea anemone</name>
    <dbReference type="NCBI Taxonomy" id="6105"/>
    <lineage>
        <taxon>Eukaryota</taxon>
        <taxon>Metazoa</taxon>
        <taxon>Cnidaria</taxon>
        <taxon>Anthozoa</taxon>
        <taxon>Hexacorallia</taxon>
        <taxon>Actiniaria</taxon>
        <taxon>Actiniidae</taxon>
        <taxon>Actinia</taxon>
    </lineage>
</organism>
<feature type="chain" id="PRO_5027759523" evidence="2">
    <location>
        <begin position="21"/>
        <end position="542"/>
    </location>
</feature>
<proteinExistence type="predicted"/>
<keyword evidence="4" id="KW-1185">Reference proteome</keyword>
<feature type="compositionally biased region" description="Acidic residues" evidence="1">
    <location>
        <begin position="48"/>
        <end position="70"/>
    </location>
</feature>
<dbReference type="PROSITE" id="PS50022">
    <property type="entry name" value="FA58C_3"/>
    <property type="match status" value="3"/>
</dbReference>
<accession>A0A6P8IHY9</accession>
<dbReference type="KEGG" id="aten:116301397"/>
<keyword evidence="2" id="KW-0732">Signal</keyword>
<evidence type="ECO:0000256" key="2">
    <source>
        <dbReference type="SAM" id="SignalP"/>
    </source>
</evidence>
<reference evidence="5" key="1">
    <citation type="submission" date="2025-08" db="UniProtKB">
        <authorList>
            <consortium name="RefSeq"/>
        </authorList>
    </citation>
    <scope>IDENTIFICATION</scope>
    <source>
        <tissue evidence="5">Tentacle</tissue>
    </source>
</reference>
<dbReference type="CDD" id="cd00057">
    <property type="entry name" value="FA58C"/>
    <property type="match status" value="2"/>
</dbReference>
<dbReference type="SUPFAM" id="SSF49785">
    <property type="entry name" value="Galactose-binding domain-like"/>
    <property type="match status" value="3"/>
</dbReference>
<dbReference type="Pfam" id="PF00754">
    <property type="entry name" value="F5_F8_type_C"/>
    <property type="match status" value="2"/>
</dbReference>
<evidence type="ECO:0000313" key="5">
    <source>
        <dbReference type="RefSeq" id="XP_031566310.1"/>
    </source>
</evidence>
<dbReference type="SMART" id="SM00231">
    <property type="entry name" value="FA58C"/>
    <property type="match status" value="2"/>
</dbReference>
<feature type="domain" description="F5/8 type C" evidence="3">
    <location>
        <begin position="109"/>
        <end position="260"/>
    </location>
</feature>